<reference evidence="1 2" key="1">
    <citation type="submission" date="2018-12" db="EMBL/GenBank/DDBJ databases">
        <title>Genome sequencing of Prevotella sp. KCOM 3155 (= JS262).</title>
        <authorList>
            <person name="Kook J.-K."/>
            <person name="Park S.-N."/>
            <person name="Lim Y.K."/>
        </authorList>
    </citation>
    <scope>NUCLEOTIDE SEQUENCE [LARGE SCALE GENOMIC DNA]</scope>
    <source>
        <strain evidence="1 2">KCOM 3155</strain>
    </source>
</reference>
<comment type="caution">
    <text evidence="1">The sequence shown here is derived from an EMBL/GenBank/DDBJ whole genome shotgun (WGS) entry which is preliminary data.</text>
</comment>
<evidence type="ECO:0000313" key="1">
    <source>
        <dbReference type="EMBL" id="RUL58474.1"/>
    </source>
</evidence>
<sequence>MKRLQNRAYALLVGVITLMTCVSTTSCGSDDLEDLFNKLGGVVYQDMDTKISVTYFSTANYNNPLIFIIPKTMLGKEIDLSAKGDWQVGGPETDGVHDGSEGYYEKGSYLYILTKNKNKIELRFKLIRLGRTIEGSYEGKMYNSKDALDEALKKGKI</sequence>
<name>A0A3S0PT25_9BACT</name>
<organism evidence="1 2">
    <name type="scientific">Prevotella koreensis</name>
    <dbReference type="NCBI Taxonomy" id="2490854"/>
    <lineage>
        <taxon>Bacteria</taxon>
        <taxon>Pseudomonadati</taxon>
        <taxon>Bacteroidota</taxon>
        <taxon>Bacteroidia</taxon>
        <taxon>Bacteroidales</taxon>
        <taxon>Prevotellaceae</taxon>
        <taxon>Prevotella</taxon>
    </lineage>
</organism>
<evidence type="ECO:0000313" key="2">
    <source>
        <dbReference type="Proteomes" id="UP000278983"/>
    </source>
</evidence>
<proteinExistence type="predicted"/>
<dbReference type="RefSeq" id="WP_126677571.1">
    <property type="nucleotide sequence ID" value="NZ_RYYU01000001.1"/>
</dbReference>
<dbReference type="PROSITE" id="PS51257">
    <property type="entry name" value="PROKAR_LIPOPROTEIN"/>
    <property type="match status" value="1"/>
</dbReference>
<gene>
    <name evidence="1" type="ORF">EHV08_00950</name>
</gene>
<dbReference type="Proteomes" id="UP000278983">
    <property type="component" value="Unassembled WGS sequence"/>
</dbReference>
<dbReference type="OrthoDB" id="1071249at2"/>
<accession>A0A3S0PT25</accession>
<protein>
    <submittedName>
        <fullName evidence="1">Uncharacterized protein</fullName>
    </submittedName>
</protein>
<dbReference type="EMBL" id="RYYU01000001">
    <property type="protein sequence ID" value="RUL58474.1"/>
    <property type="molecule type" value="Genomic_DNA"/>
</dbReference>
<keyword evidence="2" id="KW-1185">Reference proteome</keyword>
<dbReference type="AlphaFoldDB" id="A0A3S0PT25"/>